<feature type="domain" description="2Fe-2S ferredoxin-type" evidence="9">
    <location>
        <begin position="9"/>
        <end position="99"/>
    </location>
</feature>
<dbReference type="PROSITE" id="PS00197">
    <property type="entry name" value="2FE2S_FER_1"/>
    <property type="match status" value="1"/>
</dbReference>
<evidence type="ECO:0000256" key="6">
    <source>
        <dbReference type="ARBA" id="ARBA00023004"/>
    </source>
</evidence>
<evidence type="ECO:0000256" key="4">
    <source>
        <dbReference type="ARBA" id="ARBA00022723"/>
    </source>
</evidence>
<keyword evidence="6" id="KW-0408">Iron</keyword>
<reference evidence="10" key="1">
    <citation type="submission" date="2022-07" db="EMBL/GenBank/DDBJ databases">
        <title>Complete genome sequence of Salinispirillum sp. LH10-3-1 capable of multiple carbohydrate inversion isolated from a soda lake.</title>
        <authorList>
            <person name="Liu J."/>
            <person name="Zhai Y."/>
            <person name="Zhang H."/>
            <person name="Yang H."/>
            <person name="Qu J."/>
            <person name="Li J."/>
        </authorList>
    </citation>
    <scope>NUCLEOTIDE SEQUENCE</scope>
    <source>
        <strain evidence="10">LH 10-3-1</strain>
    </source>
</reference>
<keyword evidence="7" id="KW-0411">Iron-sulfur</keyword>
<dbReference type="Pfam" id="PF00111">
    <property type="entry name" value="Fer2"/>
    <property type="match status" value="1"/>
</dbReference>
<dbReference type="InterPro" id="IPR006058">
    <property type="entry name" value="2Fe2S_fd_BS"/>
</dbReference>
<evidence type="ECO:0000256" key="2">
    <source>
        <dbReference type="ARBA" id="ARBA00022448"/>
    </source>
</evidence>
<keyword evidence="4" id="KW-0479">Metal-binding</keyword>
<protein>
    <submittedName>
        <fullName evidence="10">2Fe-2S iron-sulfur cluster-binding protein</fullName>
    </submittedName>
</protein>
<dbReference type="RefSeq" id="WP_304994773.1">
    <property type="nucleotide sequence ID" value="NZ_CP101717.1"/>
</dbReference>
<proteinExistence type="inferred from homology"/>
<evidence type="ECO:0000259" key="9">
    <source>
        <dbReference type="PROSITE" id="PS51085"/>
    </source>
</evidence>
<comment type="similarity">
    <text evidence="1">Belongs to the 2Fe2S plant-type ferredoxin family.</text>
</comment>
<comment type="cofactor">
    <cofactor evidence="8">
        <name>[2Fe-2S] cluster</name>
        <dbReference type="ChEBI" id="CHEBI:190135"/>
    </cofactor>
</comment>
<dbReference type="PROSITE" id="PS51085">
    <property type="entry name" value="2FE2S_FER_2"/>
    <property type="match status" value="1"/>
</dbReference>
<evidence type="ECO:0000256" key="5">
    <source>
        <dbReference type="ARBA" id="ARBA00022982"/>
    </source>
</evidence>
<gene>
    <name evidence="10" type="ORF">NFC81_12315</name>
</gene>
<dbReference type="GO" id="GO:0046872">
    <property type="term" value="F:metal ion binding"/>
    <property type="evidence" value="ECO:0007669"/>
    <property type="project" value="UniProtKB-KW"/>
</dbReference>
<evidence type="ECO:0000313" key="10">
    <source>
        <dbReference type="EMBL" id="WLD57488.1"/>
    </source>
</evidence>
<dbReference type="EMBL" id="CP101717">
    <property type="protein sequence ID" value="WLD57488.1"/>
    <property type="molecule type" value="Genomic_DNA"/>
</dbReference>
<dbReference type="InterPro" id="IPR001041">
    <property type="entry name" value="2Fe-2S_ferredoxin-type"/>
</dbReference>
<dbReference type="Gene3D" id="3.10.20.30">
    <property type="match status" value="1"/>
</dbReference>
<evidence type="ECO:0000256" key="1">
    <source>
        <dbReference type="ARBA" id="ARBA00007874"/>
    </source>
</evidence>
<keyword evidence="5" id="KW-0249">Electron transport</keyword>
<dbReference type="InterPro" id="IPR036010">
    <property type="entry name" value="2Fe-2S_ferredoxin-like_sf"/>
</dbReference>
<dbReference type="GO" id="GO:0051537">
    <property type="term" value="F:2 iron, 2 sulfur cluster binding"/>
    <property type="evidence" value="ECO:0007669"/>
    <property type="project" value="UniProtKB-KW"/>
</dbReference>
<sequence length="103" mass="11162">MFAFLAKKRAVVATINGVVVMSNTKETVLEAALREGIRFPHRCRVGGCATCKCQLIEGKIKALTDTSYVLSGEELDSGYILACQSLPLTDIEIAVAMPSRSKR</sequence>
<evidence type="ECO:0000256" key="3">
    <source>
        <dbReference type="ARBA" id="ARBA00022714"/>
    </source>
</evidence>
<dbReference type="SUPFAM" id="SSF54292">
    <property type="entry name" value="2Fe-2S ferredoxin-like"/>
    <property type="match status" value="1"/>
</dbReference>
<keyword evidence="2" id="KW-0813">Transport</keyword>
<evidence type="ECO:0000256" key="7">
    <source>
        <dbReference type="ARBA" id="ARBA00023014"/>
    </source>
</evidence>
<dbReference type="AlphaFoldDB" id="A0AB38YDS9"/>
<name>A0AB38YDS9_9GAMM</name>
<keyword evidence="3" id="KW-0001">2Fe-2S</keyword>
<dbReference type="PANTHER" id="PTHR43112">
    <property type="entry name" value="FERREDOXIN"/>
    <property type="match status" value="1"/>
</dbReference>
<accession>A0AB38YDS9</accession>
<evidence type="ECO:0000256" key="8">
    <source>
        <dbReference type="ARBA" id="ARBA00034078"/>
    </source>
</evidence>
<organism evidence="10">
    <name type="scientific">Salinispirillum sp. LH 10-3-1</name>
    <dbReference type="NCBI Taxonomy" id="2952525"/>
    <lineage>
        <taxon>Bacteria</taxon>
        <taxon>Pseudomonadati</taxon>
        <taxon>Pseudomonadota</taxon>
        <taxon>Gammaproteobacteria</taxon>
        <taxon>Oceanospirillales</taxon>
        <taxon>Saccharospirillaceae</taxon>
        <taxon>Salinispirillum</taxon>
    </lineage>
</organism>
<dbReference type="InterPro" id="IPR012675">
    <property type="entry name" value="Beta-grasp_dom_sf"/>
</dbReference>
<dbReference type="PANTHER" id="PTHR43112:SF3">
    <property type="entry name" value="FERREDOXIN-2, CHLOROPLASTIC"/>
    <property type="match status" value="1"/>
</dbReference>
<dbReference type="CDD" id="cd00207">
    <property type="entry name" value="fer2"/>
    <property type="match status" value="1"/>
</dbReference>